<keyword evidence="1" id="KW-0614">Plasmid</keyword>
<protein>
    <recommendedName>
        <fullName evidence="3">DUF3800 domain-containing protein</fullName>
    </recommendedName>
</protein>
<dbReference type="GeneID" id="72992730"/>
<name>A0A160PKE6_9HYPH</name>
<accession>A0A160PKE6</accession>
<reference evidence="1 2" key="1">
    <citation type="journal article" date="2016" name="Genome Announc.">
        <title>Complete Genome Sequence of Methylobacterium populi P-1M, Isolated from Pink-Pigmented Household Biofilm.</title>
        <authorList>
            <person name="Morohoshi T."/>
            <person name="Ikeda T."/>
        </authorList>
    </citation>
    <scope>NUCLEOTIDE SEQUENCE [LARGE SCALE GENOMIC DNA]</scope>
    <source>
        <strain evidence="1 2">P-1M</strain>
        <plasmid evidence="2">Plasmid pmppm02 dna</plasmid>
    </source>
</reference>
<organism evidence="1 2">
    <name type="scientific">Methylorubrum populi</name>
    <dbReference type="NCBI Taxonomy" id="223967"/>
    <lineage>
        <taxon>Bacteria</taxon>
        <taxon>Pseudomonadati</taxon>
        <taxon>Pseudomonadota</taxon>
        <taxon>Alphaproteobacteria</taxon>
        <taxon>Hyphomicrobiales</taxon>
        <taxon>Methylobacteriaceae</taxon>
        <taxon>Methylorubrum</taxon>
    </lineage>
</organism>
<evidence type="ECO:0000313" key="1">
    <source>
        <dbReference type="EMBL" id="BAU94117.1"/>
    </source>
</evidence>
<evidence type="ECO:0008006" key="3">
    <source>
        <dbReference type="Google" id="ProtNLM"/>
    </source>
</evidence>
<gene>
    <name evidence="1" type="ORF">MPPM_5512</name>
</gene>
<dbReference type="RefSeq" id="WP_012779280.1">
    <property type="nucleotide sequence ID" value="NZ_AP014811.1"/>
</dbReference>
<proteinExistence type="predicted"/>
<dbReference type="Proteomes" id="UP000218288">
    <property type="component" value="Plasmid pMPPM02"/>
</dbReference>
<dbReference type="EMBL" id="AP014811">
    <property type="protein sequence ID" value="BAU94117.1"/>
    <property type="molecule type" value="Genomic_DNA"/>
</dbReference>
<sequence length="258" mass="29684">MLANGHASRYRRLMAFSDYVVFVDESGDHGLKTINPEYPVFVLAFCICRKDAYVQHIVPLIHQLKFDFWGHDAVVLHSHEIRKSKGDFAQLLVPEIRAAFQERITAVMQEAEFTLIAAVINKEQLVRRYAQPNDPYEIALAFCIERLQMFLQERGQTDRQTHLLVECRGKAEDDKLELEFRRICDGANRVGALPNLDIRFVDKKHNSPGLQLADLVAYPVGRHVLKPDQPNRAYEVVERKFRQSPTGRIPGYGLKLFP</sequence>
<dbReference type="AlphaFoldDB" id="A0A160PKE6"/>
<dbReference type="Pfam" id="PF12686">
    <property type="entry name" value="DUF3800"/>
    <property type="match status" value="1"/>
</dbReference>
<evidence type="ECO:0000313" key="2">
    <source>
        <dbReference type="Proteomes" id="UP000218288"/>
    </source>
</evidence>
<dbReference type="InterPro" id="IPR024524">
    <property type="entry name" value="DUF3800"/>
</dbReference>
<geneLocation type="plasmid" evidence="2">
    <name>pmppm02 dna</name>
</geneLocation>